<dbReference type="HAMAP" id="MF_00518">
    <property type="entry name" value="Deacylase_Dtd"/>
    <property type="match status" value="1"/>
</dbReference>
<sequence>MRIVVQRVASASVTVGGETVGEIGRGLLLLVGVTHDDTEADAKWMADKIAGLRIFEDDAGKMNLSVLDTGGSILSVSQFTLYGDCRKGKRPNFMEAARPEQAEPLYETLNRFLREQGLVVETGRFGAMMEVRLVNDGPVTLILDTRDRAR</sequence>
<reference evidence="3 4" key="1">
    <citation type="submission" date="2021-04" db="EMBL/GenBank/DDBJ databases">
        <authorList>
            <person name="Rakotoarivonina H."/>
        </authorList>
    </citation>
    <scope>NUCLEOTIDE SEQUENCE [LARGE SCALE GENOMIC DNA]</scope>
    <source>
        <strain evidence="3 4">XE</strain>
    </source>
</reference>
<dbReference type="InterPro" id="IPR003732">
    <property type="entry name" value="Daa-tRNA_deacyls_DTD"/>
</dbReference>
<comment type="domain">
    <text evidence="2">A Gly-cisPro motif from one monomer fits into the active site of the other monomer to allow specific chiral rejection of L-amino acids.</text>
</comment>
<comment type="function">
    <text evidence="2">An aminoacyl-tRNA editing enzyme that deacylates mischarged D-aminoacyl-tRNAs. Also deacylates mischarged glycyl-tRNA(Ala), protecting cells against glycine mischarging by AlaRS. Acts via tRNA-based rather than protein-based catalysis; rejects L-amino acids rather than detecting D-amino acids in the active site. By recycling D-aminoacyl-tRNA to D-amino acids and free tRNA molecules, this enzyme counteracts the toxicity associated with the formation of D-aminoacyl-tRNA entities in vivo and helps enforce protein L-homochirality.</text>
</comment>
<dbReference type="EMBL" id="CAJRAY010000094">
    <property type="protein sequence ID" value="CAG5092495.1"/>
    <property type="molecule type" value="Genomic_DNA"/>
</dbReference>
<gene>
    <name evidence="3" type="primary">txxe 2726-dtd</name>
    <name evidence="2" type="synonym">dtd</name>
    <name evidence="3" type="ORF">TXXE_18315</name>
</gene>
<proteinExistence type="inferred from homology"/>
<accession>A0ABM8V8M9</accession>
<feature type="short sequence motif" description="Gly-cisPro motif, important for rejection of L-amino acids" evidence="2">
    <location>
        <begin position="137"/>
        <end position="138"/>
    </location>
</feature>
<comment type="catalytic activity">
    <reaction evidence="2">
        <text>glycyl-tRNA(Ala) + H2O = tRNA(Ala) + glycine + H(+)</text>
        <dbReference type="Rhea" id="RHEA:53744"/>
        <dbReference type="Rhea" id="RHEA-COMP:9657"/>
        <dbReference type="Rhea" id="RHEA-COMP:13640"/>
        <dbReference type="ChEBI" id="CHEBI:15377"/>
        <dbReference type="ChEBI" id="CHEBI:15378"/>
        <dbReference type="ChEBI" id="CHEBI:57305"/>
        <dbReference type="ChEBI" id="CHEBI:78442"/>
        <dbReference type="ChEBI" id="CHEBI:78522"/>
    </reaction>
</comment>
<comment type="catalytic activity">
    <reaction evidence="2">
        <text>a D-aminoacyl-tRNA + H2O = a tRNA + a D-alpha-amino acid + H(+)</text>
        <dbReference type="Rhea" id="RHEA:13953"/>
        <dbReference type="Rhea" id="RHEA-COMP:10123"/>
        <dbReference type="Rhea" id="RHEA-COMP:10124"/>
        <dbReference type="ChEBI" id="CHEBI:15377"/>
        <dbReference type="ChEBI" id="CHEBI:15378"/>
        <dbReference type="ChEBI" id="CHEBI:59871"/>
        <dbReference type="ChEBI" id="CHEBI:78442"/>
        <dbReference type="ChEBI" id="CHEBI:79333"/>
        <dbReference type="EC" id="3.1.1.96"/>
    </reaction>
</comment>
<dbReference type="PANTHER" id="PTHR10472:SF5">
    <property type="entry name" value="D-AMINOACYL-TRNA DEACYLASE 1"/>
    <property type="match status" value="1"/>
</dbReference>
<evidence type="ECO:0000256" key="1">
    <source>
        <dbReference type="ARBA" id="ARBA00009673"/>
    </source>
</evidence>
<comment type="subunit">
    <text evidence="2">Homodimer.</text>
</comment>
<keyword evidence="2" id="KW-0694">RNA-binding</keyword>
<dbReference type="EC" id="3.1.1.96" evidence="2"/>
<comment type="similarity">
    <text evidence="1 2">Belongs to the DTD family.</text>
</comment>
<protein>
    <recommendedName>
        <fullName evidence="2">D-aminoacyl-tRNA deacylase</fullName>
        <shortName evidence="2">DTD</shortName>
        <ecNumber evidence="2">3.1.1.96</ecNumber>
    </recommendedName>
    <alternativeName>
        <fullName evidence="2">Gly-tRNA(Ala) deacylase</fullName>
        <ecNumber evidence="2">3.1.1.-</ecNumber>
    </alternativeName>
</protein>
<dbReference type="NCBIfam" id="TIGR00256">
    <property type="entry name" value="D-aminoacyl-tRNA deacylase"/>
    <property type="match status" value="1"/>
</dbReference>
<dbReference type="Gene3D" id="3.50.80.10">
    <property type="entry name" value="D-tyrosyl-tRNA(Tyr) deacylase"/>
    <property type="match status" value="1"/>
</dbReference>
<keyword evidence="4" id="KW-1185">Reference proteome</keyword>
<dbReference type="CDD" id="cd00563">
    <property type="entry name" value="Dtyr_deacylase"/>
    <property type="match status" value="1"/>
</dbReference>
<dbReference type="SUPFAM" id="SSF69500">
    <property type="entry name" value="DTD-like"/>
    <property type="match status" value="1"/>
</dbReference>
<name>A0ABM8V8M9_THEXY</name>
<evidence type="ECO:0000313" key="3">
    <source>
        <dbReference type="EMBL" id="CAG5092495.1"/>
    </source>
</evidence>
<comment type="subcellular location">
    <subcellularLocation>
        <location evidence="2">Cytoplasm</location>
    </subcellularLocation>
</comment>
<evidence type="ECO:0000313" key="4">
    <source>
        <dbReference type="Proteomes" id="UP000681526"/>
    </source>
</evidence>
<dbReference type="InterPro" id="IPR023509">
    <property type="entry name" value="DTD-like_sf"/>
</dbReference>
<keyword evidence="2" id="KW-0820">tRNA-binding</keyword>
<comment type="caution">
    <text evidence="3">The sequence shown here is derived from an EMBL/GenBank/DDBJ whole genome shotgun (WGS) entry which is preliminary data.</text>
</comment>
<keyword evidence="2" id="KW-0378">Hydrolase</keyword>
<dbReference type="EC" id="3.1.1.-" evidence="2"/>
<keyword evidence="2" id="KW-0963">Cytoplasm</keyword>
<dbReference type="PANTHER" id="PTHR10472">
    <property type="entry name" value="D-TYROSYL-TRNA TYR DEACYLASE"/>
    <property type="match status" value="1"/>
</dbReference>
<dbReference type="RefSeq" id="WP_213486574.1">
    <property type="nucleotide sequence ID" value="NZ_CAJRAY010000094.1"/>
</dbReference>
<organism evidence="3 4">
    <name type="scientific">Thermobacillus xylanilyticus</name>
    <dbReference type="NCBI Taxonomy" id="76633"/>
    <lineage>
        <taxon>Bacteria</taxon>
        <taxon>Bacillati</taxon>
        <taxon>Bacillota</taxon>
        <taxon>Bacilli</taxon>
        <taxon>Bacillales</taxon>
        <taxon>Paenibacillaceae</taxon>
        <taxon>Thermobacillus</taxon>
    </lineage>
</organism>
<evidence type="ECO:0000256" key="2">
    <source>
        <dbReference type="HAMAP-Rule" id="MF_00518"/>
    </source>
</evidence>
<dbReference type="Proteomes" id="UP000681526">
    <property type="component" value="Unassembled WGS sequence"/>
</dbReference>
<dbReference type="Pfam" id="PF02580">
    <property type="entry name" value="Tyr_Deacylase"/>
    <property type="match status" value="1"/>
</dbReference>